<keyword evidence="3 8" id="KW-1003">Cell membrane</keyword>
<dbReference type="RefSeq" id="WP_193934436.1">
    <property type="nucleotide sequence ID" value="NZ_CAWPMZ010000119.1"/>
</dbReference>
<evidence type="ECO:0000256" key="1">
    <source>
        <dbReference type="ARBA" id="ARBA00004417"/>
    </source>
</evidence>
<dbReference type="EMBL" id="JADEWN010000074">
    <property type="protein sequence ID" value="MBE9193039.1"/>
    <property type="molecule type" value="Genomic_DNA"/>
</dbReference>
<dbReference type="Proteomes" id="UP000651156">
    <property type="component" value="Unassembled WGS sequence"/>
</dbReference>
<evidence type="ECO:0000256" key="4">
    <source>
        <dbReference type="ARBA" id="ARBA00022741"/>
    </source>
</evidence>
<comment type="similarity">
    <text evidence="8">Belongs to the ABC transporter superfamily. Spermidine/putrescine importer (TC 3.A.1.11.1) family.</text>
</comment>
<keyword evidence="7 8" id="KW-0472">Membrane</keyword>
<evidence type="ECO:0000256" key="5">
    <source>
        <dbReference type="ARBA" id="ARBA00022840"/>
    </source>
</evidence>
<gene>
    <name evidence="8" type="primary">potA</name>
    <name evidence="10" type="ORF">IQ230_22345</name>
</gene>
<keyword evidence="4 8" id="KW-0547">Nucleotide-binding</keyword>
<comment type="subcellular location">
    <subcellularLocation>
        <location evidence="1">Cell inner membrane</location>
        <topology evidence="1">Peripheral membrane protein</topology>
    </subcellularLocation>
</comment>
<dbReference type="CDD" id="cd03300">
    <property type="entry name" value="ABC_PotA_N"/>
    <property type="match status" value="1"/>
</dbReference>
<dbReference type="InterPro" id="IPR003593">
    <property type="entry name" value="AAA+_ATPase"/>
</dbReference>
<dbReference type="SUPFAM" id="SSF52540">
    <property type="entry name" value="P-loop containing nucleoside triphosphate hydrolases"/>
    <property type="match status" value="1"/>
</dbReference>
<dbReference type="InterPro" id="IPR050093">
    <property type="entry name" value="ABC_SmlMolc_Importer"/>
</dbReference>
<dbReference type="InterPro" id="IPR017879">
    <property type="entry name" value="PotA_ATP-bd"/>
</dbReference>
<organism evidence="10 11">
    <name type="scientific">Gloeocapsopsis crepidinum LEGE 06123</name>
    <dbReference type="NCBI Taxonomy" id="588587"/>
    <lineage>
        <taxon>Bacteria</taxon>
        <taxon>Bacillati</taxon>
        <taxon>Cyanobacteriota</taxon>
        <taxon>Cyanophyceae</taxon>
        <taxon>Oscillatoriophycideae</taxon>
        <taxon>Chroococcales</taxon>
        <taxon>Chroococcaceae</taxon>
        <taxon>Gloeocapsopsis</taxon>
    </lineage>
</organism>
<accession>A0ABR9UXK2</accession>
<keyword evidence="11" id="KW-1185">Reference proteome</keyword>
<evidence type="ECO:0000256" key="7">
    <source>
        <dbReference type="ARBA" id="ARBA00023136"/>
    </source>
</evidence>
<dbReference type="InterPro" id="IPR008995">
    <property type="entry name" value="Mo/tungstate-bd_C_term_dom"/>
</dbReference>
<dbReference type="Pfam" id="PF00005">
    <property type="entry name" value="ABC_tran"/>
    <property type="match status" value="1"/>
</dbReference>
<dbReference type="PANTHER" id="PTHR42781:SF4">
    <property type="entry name" value="SPERMIDINE_PUTRESCINE IMPORT ATP-BINDING PROTEIN POTA"/>
    <property type="match status" value="1"/>
</dbReference>
<evidence type="ECO:0000259" key="9">
    <source>
        <dbReference type="PROSITE" id="PS50893"/>
    </source>
</evidence>
<protein>
    <recommendedName>
        <fullName evidence="8">Spermidine/putrescine import ATP-binding protein PotA</fullName>
        <ecNumber evidence="8">7.6.2.11</ecNumber>
    </recommendedName>
</protein>
<keyword evidence="6 8" id="KW-1278">Translocase</keyword>
<sequence length="384" mass="43524">MNDCAVELQQLSKKFIDNKDFLAVNNINLQITAGEFFSLLGPSGCGKTTTLRMIAGFETPTSGEIFIHGEPMSHCLPFHRRVNTVFQNYALFPHLTVAQNVAFGLEMENRPRREIQNRVAEVLVQVQLTGMEKRYPRQLSGGQQQRVALARALIKQPAVLLFDEPLGALDLKLRKEMQLELKRMQQRLGITFIYVTHDQEEALTMSDRIAVMHQGRVLQVGTPVEIYENPTSRFVADFIGETNFLIGRVIKRHLDTVTVLVDEQLPVCVSYEDEIALNSIVTLFVRPEKVAIFPANSNESLQGKVEETVYIGTDTRYIVRLTEQSCIIVRSQNLHYSDLHKFNSGDTVKVKLPPDSIRILTEVSSTYELYNRQNVKQTVLATSN</sequence>
<evidence type="ECO:0000313" key="10">
    <source>
        <dbReference type="EMBL" id="MBE9193039.1"/>
    </source>
</evidence>
<dbReference type="Gene3D" id="2.40.50.100">
    <property type="match status" value="1"/>
</dbReference>
<dbReference type="SUPFAM" id="SSF50331">
    <property type="entry name" value="MOP-like"/>
    <property type="match status" value="1"/>
</dbReference>
<evidence type="ECO:0000256" key="6">
    <source>
        <dbReference type="ARBA" id="ARBA00022967"/>
    </source>
</evidence>
<dbReference type="EC" id="7.6.2.11" evidence="8"/>
<comment type="caution">
    <text evidence="10">The sequence shown here is derived from an EMBL/GenBank/DDBJ whole genome shotgun (WGS) entry which is preliminary data.</text>
</comment>
<keyword evidence="5 8" id="KW-0067">ATP-binding</keyword>
<dbReference type="PANTHER" id="PTHR42781">
    <property type="entry name" value="SPERMIDINE/PUTRESCINE IMPORT ATP-BINDING PROTEIN POTA"/>
    <property type="match status" value="1"/>
</dbReference>
<dbReference type="Pfam" id="PF08402">
    <property type="entry name" value="TOBE_2"/>
    <property type="match status" value="1"/>
</dbReference>
<keyword evidence="2 8" id="KW-0813">Transport</keyword>
<evidence type="ECO:0000256" key="2">
    <source>
        <dbReference type="ARBA" id="ARBA00022448"/>
    </source>
</evidence>
<comment type="catalytic activity">
    <reaction evidence="8">
        <text>ATP + H2O + polyamine-[polyamine-binding protein]Side 1 = ADP + phosphate + polyamineSide 2 + [polyamine-binding protein]Side 1.</text>
        <dbReference type="EC" id="7.6.2.11"/>
    </reaction>
</comment>
<reference evidence="10 11" key="1">
    <citation type="submission" date="2020-10" db="EMBL/GenBank/DDBJ databases">
        <authorList>
            <person name="Castelo-Branco R."/>
            <person name="Eusebio N."/>
            <person name="Adriana R."/>
            <person name="Vieira A."/>
            <person name="Brugerolle De Fraissinette N."/>
            <person name="Rezende De Castro R."/>
            <person name="Schneider M.P."/>
            <person name="Vasconcelos V."/>
            <person name="Leao P.N."/>
        </authorList>
    </citation>
    <scope>NUCLEOTIDE SEQUENCE [LARGE SCALE GENOMIC DNA]</scope>
    <source>
        <strain evidence="10 11">LEGE 06123</strain>
    </source>
</reference>
<dbReference type="PROSITE" id="PS50893">
    <property type="entry name" value="ABC_TRANSPORTER_2"/>
    <property type="match status" value="1"/>
</dbReference>
<dbReference type="NCBIfam" id="TIGR01187">
    <property type="entry name" value="potA"/>
    <property type="match status" value="1"/>
</dbReference>
<dbReference type="InterPro" id="IPR013611">
    <property type="entry name" value="Transp-assoc_OB_typ2"/>
</dbReference>
<dbReference type="InterPro" id="IPR005893">
    <property type="entry name" value="PotA-like"/>
</dbReference>
<dbReference type="PROSITE" id="PS00211">
    <property type="entry name" value="ABC_TRANSPORTER_1"/>
    <property type="match status" value="1"/>
</dbReference>
<evidence type="ECO:0000256" key="3">
    <source>
        <dbReference type="ARBA" id="ARBA00022475"/>
    </source>
</evidence>
<evidence type="ECO:0000313" key="11">
    <source>
        <dbReference type="Proteomes" id="UP000651156"/>
    </source>
</evidence>
<dbReference type="GO" id="GO:0005524">
    <property type="term" value="F:ATP binding"/>
    <property type="evidence" value="ECO:0007669"/>
    <property type="project" value="UniProtKB-KW"/>
</dbReference>
<dbReference type="InterPro" id="IPR003439">
    <property type="entry name" value="ABC_transporter-like_ATP-bd"/>
</dbReference>
<comment type="subunit">
    <text evidence="8">The complex is composed of two ATP-binding proteins (PotA), two transmembrane proteins (PotB and PotC) and a solute-binding protein (PotD).</text>
</comment>
<feature type="domain" description="ABC transporter" evidence="9">
    <location>
        <begin position="6"/>
        <end position="239"/>
    </location>
</feature>
<dbReference type="Gene3D" id="3.40.50.300">
    <property type="entry name" value="P-loop containing nucleotide triphosphate hydrolases"/>
    <property type="match status" value="1"/>
</dbReference>
<comment type="function">
    <text evidence="8">Part of the ABC transporter complex PotABCD involved in spermidine/putrescine import. Responsible for energy coupling to the transport system.</text>
</comment>
<name>A0ABR9UXK2_9CHRO</name>
<dbReference type="SMART" id="SM00382">
    <property type="entry name" value="AAA"/>
    <property type="match status" value="1"/>
</dbReference>
<proteinExistence type="inferred from homology"/>
<dbReference type="InterPro" id="IPR027417">
    <property type="entry name" value="P-loop_NTPase"/>
</dbReference>
<dbReference type="InterPro" id="IPR017871">
    <property type="entry name" value="ABC_transporter-like_CS"/>
</dbReference>
<evidence type="ECO:0000256" key="8">
    <source>
        <dbReference type="RuleBase" id="RU364083"/>
    </source>
</evidence>